<dbReference type="PANTHER" id="PTHR47160">
    <property type="entry name" value="PUTATIVE-RELATED"/>
    <property type="match status" value="1"/>
</dbReference>
<keyword evidence="3" id="KW-1185">Reference proteome</keyword>
<evidence type="ECO:0000259" key="1">
    <source>
        <dbReference type="Pfam" id="PF10551"/>
    </source>
</evidence>
<evidence type="ECO:0000313" key="2">
    <source>
        <dbReference type="EMBL" id="CAI6351507.1"/>
    </source>
</evidence>
<accession>A0AAV0W6W6</accession>
<protein>
    <recommendedName>
        <fullName evidence="1">MULE transposase domain-containing protein</fullName>
    </recommendedName>
</protein>
<dbReference type="InterPro" id="IPR018289">
    <property type="entry name" value="MULE_transposase_dom"/>
</dbReference>
<evidence type="ECO:0000313" key="3">
    <source>
        <dbReference type="Proteomes" id="UP001160148"/>
    </source>
</evidence>
<feature type="domain" description="MULE transposase" evidence="1">
    <location>
        <begin position="3"/>
        <end position="69"/>
    </location>
</feature>
<dbReference type="PANTHER" id="PTHR47160:SF10">
    <property type="entry name" value="MULE TRANSPOSASE DOMAIN-CONTAINING PROTEIN"/>
    <property type="match status" value="1"/>
</dbReference>
<dbReference type="Proteomes" id="UP001160148">
    <property type="component" value="Unassembled WGS sequence"/>
</dbReference>
<organism evidence="2 3">
    <name type="scientific">Macrosiphum euphorbiae</name>
    <name type="common">potato aphid</name>
    <dbReference type="NCBI Taxonomy" id="13131"/>
    <lineage>
        <taxon>Eukaryota</taxon>
        <taxon>Metazoa</taxon>
        <taxon>Ecdysozoa</taxon>
        <taxon>Arthropoda</taxon>
        <taxon>Hexapoda</taxon>
        <taxon>Insecta</taxon>
        <taxon>Pterygota</taxon>
        <taxon>Neoptera</taxon>
        <taxon>Paraneoptera</taxon>
        <taxon>Hemiptera</taxon>
        <taxon>Sternorrhyncha</taxon>
        <taxon>Aphidomorpha</taxon>
        <taxon>Aphidoidea</taxon>
        <taxon>Aphididae</taxon>
        <taxon>Macrosiphini</taxon>
        <taxon>Macrosiphum</taxon>
    </lineage>
</organism>
<comment type="caution">
    <text evidence="2">The sequence shown here is derived from an EMBL/GenBank/DDBJ whole genome shotgun (WGS) entry which is preliminary data.</text>
</comment>
<dbReference type="EMBL" id="CARXXK010000001">
    <property type="protein sequence ID" value="CAI6351507.1"/>
    <property type="molecule type" value="Genomic_DNA"/>
</dbReference>
<dbReference type="Pfam" id="PF10551">
    <property type="entry name" value="MULE"/>
    <property type="match status" value="1"/>
</dbReference>
<dbReference type="AlphaFoldDB" id="A0AAV0W6W6"/>
<reference evidence="2 3" key="1">
    <citation type="submission" date="2023-01" db="EMBL/GenBank/DDBJ databases">
        <authorList>
            <person name="Whitehead M."/>
        </authorList>
    </citation>
    <scope>NUCLEOTIDE SEQUENCE [LARGE SCALE GENOMIC DNA]</scope>
</reference>
<proteinExistence type="predicted"/>
<gene>
    <name evidence="2" type="ORF">MEUPH1_LOCUS7844</name>
</gene>
<name>A0AAV0W6W6_9HEMI</name>
<sequence>MFQSVPILFALMQKKTKMAYNLIIENLKSLAPTLKPTSIITDFESALRDSLVDNFPEAISHGCWFHHNQALWKKVVKLGFLQLANTNDIALKIIRMLMSLPLLPARYMQLGFEELHQYSREENINLETLFSYYETFWLNRMGSQFVSVHNCPRRTNNNVESFHNKLRLKCCSPHPNLWVFIEKLCHMSREYHIMIGQINIGERPTRSLSIKYLANSKRIRDSTVEYDLELITIRDFLHRVSYSMESYMNCQRHWIANVENEIGEKVVNQNHKFEKIKKYLM</sequence>